<organism evidence="1 2">
    <name type="scientific">Trifolium medium</name>
    <dbReference type="NCBI Taxonomy" id="97028"/>
    <lineage>
        <taxon>Eukaryota</taxon>
        <taxon>Viridiplantae</taxon>
        <taxon>Streptophyta</taxon>
        <taxon>Embryophyta</taxon>
        <taxon>Tracheophyta</taxon>
        <taxon>Spermatophyta</taxon>
        <taxon>Magnoliopsida</taxon>
        <taxon>eudicotyledons</taxon>
        <taxon>Gunneridae</taxon>
        <taxon>Pentapetalae</taxon>
        <taxon>rosids</taxon>
        <taxon>fabids</taxon>
        <taxon>Fabales</taxon>
        <taxon>Fabaceae</taxon>
        <taxon>Papilionoideae</taxon>
        <taxon>50 kb inversion clade</taxon>
        <taxon>NPAAA clade</taxon>
        <taxon>Hologalegina</taxon>
        <taxon>IRL clade</taxon>
        <taxon>Trifolieae</taxon>
        <taxon>Trifolium</taxon>
    </lineage>
</organism>
<keyword evidence="2" id="KW-1185">Reference proteome</keyword>
<reference evidence="1 2" key="1">
    <citation type="journal article" date="2018" name="Front. Plant Sci.">
        <title>Red Clover (Trifolium pratense) and Zigzag Clover (T. medium) - A Picture of Genomic Similarities and Differences.</title>
        <authorList>
            <person name="Dluhosova J."/>
            <person name="Istvanek J."/>
            <person name="Nedelnik J."/>
            <person name="Repkova J."/>
        </authorList>
    </citation>
    <scope>NUCLEOTIDE SEQUENCE [LARGE SCALE GENOMIC DNA]</scope>
    <source>
        <strain evidence="2">cv. 10/8</strain>
        <tissue evidence="1">Leaf</tissue>
    </source>
</reference>
<dbReference type="EMBL" id="LXQA010138141">
    <property type="protein sequence ID" value="MCI23838.1"/>
    <property type="molecule type" value="Genomic_DNA"/>
</dbReference>
<accession>A0A392QI18</accession>
<evidence type="ECO:0000313" key="1">
    <source>
        <dbReference type="EMBL" id="MCI23838.1"/>
    </source>
</evidence>
<name>A0A392QI18_9FABA</name>
<protein>
    <submittedName>
        <fullName evidence="1">Uncharacterized protein</fullName>
    </submittedName>
</protein>
<sequence>MSEIMSDMRRKHSVGITRGRAWKAKEIAEQIVEGDAARQYAMLWSYVAELKRVSAGNTWNL</sequence>
<proteinExistence type="predicted"/>
<evidence type="ECO:0000313" key="2">
    <source>
        <dbReference type="Proteomes" id="UP000265520"/>
    </source>
</evidence>
<dbReference type="Proteomes" id="UP000265520">
    <property type="component" value="Unassembled WGS sequence"/>
</dbReference>
<comment type="caution">
    <text evidence="1">The sequence shown here is derived from an EMBL/GenBank/DDBJ whole genome shotgun (WGS) entry which is preliminary data.</text>
</comment>
<dbReference type="AlphaFoldDB" id="A0A392QI18"/>